<dbReference type="Pfam" id="PF17900">
    <property type="entry name" value="Peptidase_M1_N"/>
    <property type="match status" value="1"/>
</dbReference>
<dbReference type="InterPro" id="IPR014782">
    <property type="entry name" value="Peptidase_M1_dom"/>
</dbReference>
<dbReference type="SUPFAM" id="SSF55486">
    <property type="entry name" value="Metalloproteases ('zincins'), catalytic domain"/>
    <property type="match status" value="1"/>
</dbReference>
<keyword evidence="17" id="KW-1185">Reference proteome</keyword>
<dbReference type="InterPro" id="IPR045357">
    <property type="entry name" value="Aminopeptidase_N-like_N"/>
</dbReference>
<feature type="signal peptide" evidence="13">
    <location>
        <begin position="1"/>
        <end position="23"/>
    </location>
</feature>
<organism evidence="16 17">
    <name type="scientific">Nocardioides mangrovi</name>
    <dbReference type="NCBI Taxonomy" id="2874580"/>
    <lineage>
        <taxon>Bacteria</taxon>
        <taxon>Bacillati</taxon>
        <taxon>Actinomycetota</taxon>
        <taxon>Actinomycetes</taxon>
        <taxon>Propionibacteriales</taxon>
        <taxon>Nocardioidaceae</taxon>
        <taxon>Nocardioides</taxon>
    </lineage>
</organism>
<evidence type="ECO:0000256" key="1">
    <source>
        <dbReference type="ARBA" id="ARBA00000098"/>
    </source>
</evidence>
<dbReference type="Gene3D" id="1.10.390.10">
    <property type="entry name" value="Neutral Protease Domain 2"/>
    <property type="match status" value="1"/>
</dbReference>
<evidence type="ECO:0000256" key="12">
    <source>
        <dbReference type="ARBA" id="ARBA00031533"/>
    </source>
</evidence>
<dbReference type="Proteomes" id="UP000780875">
    <property type="component" value="Unassembled WGS sequence"/>
</dbReference>
<dbReference type="CDD" id="cd09603">
    <property type="entry name" value="M1_APN_like"/>
    <property type="match status" value="1"/>
</dbReference>
<keyword evidence="7" id="KW-0479">Metal-binding</keyword>
<dbReference type="PANTHER" id="PTHR11533:SF297">
    <property type="entry name" value="AMINOPEPTIDASE N"/>
    <property type="match status" value="1"/>
</dbReference>
<evidence type="ECO:0000256" key="11">
    <source>
        <dbReference type="ARBA" id="ARBA00029811"/>
    </source>
</evidence>
<evidence type="ECO:0000256" key="5">
    <source>
        <dbReference type="ARBA" id="ARBA00015611"/>
    </source>
</evidence>
<evidence type="ECO:0000259" key="15">
    <source>
        <dbReference type="Pfam" id="PF17900"/>
    </source>
</evidence>
<name>A0ABS7U7P4_9ACTN</name>
<comment type="cofactor">
    <cofactor evidence="2">
        <name>Zn(2+)</name>
        <dbReference type="ChEBI" id="CHEBI:29105"/>
    </cofactor>
</comment>
<keyword evidence="6" id="KW-0645">Protease</keyword>
<accession>A0ABS7U7P4</accession>
<feature type="chain" id="PRO_5046072686" description="Aminopeptidase N" evidence="13">
    <location>
        <begin position="24"/>
        <end position="496"/>
    </location>
</feature>
<dbReference type="InterPro" id="IPR027268">
    <property type="entry name" value="Peptidase_M4/M1_CTD_sf"/>
</dbReference>
<evidence type="ECO:0000256" key="6">
    <source>
        <dbReference type="ARBA" id="ARBA00022670"/>
    </source>
</evidence>
<keyword evidence="10" id="KW-0482">Metalloprotease</keyword>
<evidence type="ECO:0000256" key="9">
    <source>
        <dbReference type="ARBA" id="ARBA00022833"/>
    </source>
</evidence>
<dbReference type="InterPro" id="IPR042097">
    <property type="entry name" value="Aminopeptidase_N-like_N_sf"/>
</dbReference>
<dbReference type="EC" id="3.4.11.2" evidence="4"/>
<dbReference type="InterPro" id="IPR050344">
    <property type="entry name" value="Peptidase_M1_aminopeptidases"/>
</dbReference>
<feature type="domain" description="Peptidase M1 membrane alanine aminopeptidase" evidence="14">
    <location>
        <begin position="323"/>
        <end position="473"/>
    </location>
</feature>
<evidence type="ECO:0000256" key="10">
    <source>
        <dbReference type="ARBA" id="ARBA00023049"/>
    </source>
</evidence>
<protein>
    <recommendedName>
        <fullName evidence="5">Aminopeptidase N</fullName>
        <ecNumber evidence="4">3.4.11.2</ecNumber>
    </recommendedName>
    <alternativeName>
        <fullName evidence="11">Alanine aminopeptidase</fullName>
    </alternativeName>
    <alternativeName>
        <fullName evidence="12">Lysyl aminopeptidase</fullName>
    </alternativeName>
</protein>
<evidence type="ECO:0000259" key="14">
    <source>
        <dbReference type="Pfam" id="PF01433"/>
    </source>
</evidence>
<evidence type="ECO:0000256" key="13">
    <source>
        <dbReference type="SAM" id="SignalP"/>
    </source>
</evidence>
<dbReference type="PRINTS" id="PR00756">
    <property type="entry name" value="ALADIPTASE"/>
</dbReference>
<evidence type="ECO:0000313" key="16">
    <source>
        <dbReference type="EMBL" id="MBZ5737013.1"/>
    </source>
</evidence>
<evidence type="ECO:0000256" key="8">
    <source>
        <dbReference type="ARBA" id="ARBA00022801"/>
    </source>
</evidence>
<keyword evidence="13" id="KW-0732">Signal</keyword>
<dbReference type="Gene3D" id="2.60.40.1730">
    <property type="entry name" value="tricorn interacting facor f3 domain"/>
    <property type="match status" value="1"/>
</dbReference>
<dbReference type="SUPFAM" id="SSF63737">
    <property type="entry name" value="Leukotriene A4 hydrolase N-terminal domain"/>
    <property type="match status" value="1"/>
</dbReference>
<evidence type="ECO:0000313" key="17">
    <source>
        <dbReference type="Proteomes" id="UP000780875"/>
    </source>
</evidence>
<evidence type="ECO:0000256" key="4">
    <source>
        <dbReference type="ARBA" id="ARBA00012564"/>
    </source>
</evidence>
<keyword evidence="9" id="KW-0862">Zinc</keyword>
<evidence type="ECO:0000256" key="7">
    <source>
        <dbReference type="ARBA" id="ARBA00022723"/>
    </source>
</evidence>
<dbReference type="PANTHER" id="PTHR11533">
    <property type="entry name" value="PROTEASE M1 ZINC METALLOPROTEASE"/>
    <property type="match status" value="1"/>
</dbReference>
<dbReference type="Pfam" id="PF01433">
    <property type="entry name" value="Peptidase_M1"/>
    <property type="match status" value="1"/>
</dbReference>
<reference evidence="16 17" key="1">
    <citation type="submission" date="2021-09" db="EMBL/GenBank/DDBJ databases">
        <title>Whole genome sequence of Nocardioides sp. GBK3QG-3.</title>
        <authorList>
            <person name="Tuo L."/>
        </authorList>
    </citation>
    <scope>NUCLEOTIDE SEQUENCE [LARGE SCALE GENOMIC DNA]</scope>
    <source>
        <strain evidence="16 17">GBK3QG-3</strain>
    </source>
</reference>
<feature type="domain" description="Aminopeptidase N-like N-terminal" evidence="15">
    <location>
        <begin position="58"/>
        <end position="225"/>
    </location>
</feature>
<sequence length="496" mass="54342">MIRRTAALATAAAAALLLNPVVAPTAEGAEAGATWGAPGIGDPYFPLDGNGGIDVQRYEIHDRYDFDSRRLSGWTRVTLTATEDLKGFDLDFLLPVSKVTSSGRKLSFSRSGQADHELRIKLPLDAGEKTRLVVRYAGHPGRYSYEGESNWLADGHEVVAMNQPHMAPWWFPSNDHPLDKALVDIHVTVPKGKTVVANGTRKGRTVHGRLATTHWKADEPMVPYLAFFAAGPYAVAHGTGDDGTPWYVAVSKRLDQSGWGPGTEKKAMQLVKRTPELLSWLEQSLGDYPFSSTGGVITNLSPGFALENQTRPTYEWWGAGPAMVSTVVHELAHQWFGDSVAVHHWQDIWLNEGLATFFEDYWAEHLGDQTANEALRQQYDDRLAVDDFWHHEVADPCPEHDACVNWIFDGFVYQRGAMAIQALRNLIGDDDAFFALLRGWAAAHAGGNGSTAQFEAYAEEQTGLDLGGFFDAWLHSSTKPADTEANGLGDLSPAAG</sequence>
<proteinExistence type="inferred from homology"/>
<dbReference type="RefSeq" id="WP_224121380.1">
    <property type="nucleotide sequence ID" value="NZ_JAIQZJ010000001.1"/>
</dbReference>
<evidence type="ECO:0000256" key="2">
    <source>
        <dbReference type="ARBA" id="ARBA00001947"/>
    </source>
</evidence>
<comment type="similarity">
    <text evidence="3">Belongs to the peptidase M1 family.</text>
</comment>
<dbReference type="InterPro" id="IPR001930">
    <property type="entry name" value="Peptidase_M1"/>
</dbReference>
<gene>
    <name evidence="16" type="ORF">K8U61_02470</name>
</gene>
<evidence type="ECO:0000256" key="3">
    <source>
        <dbReference type="ARBA" id="ARBA00010136"/>
    </source>
</evidence>
<comment type="catalytic activity">
    <reaction evidence="1">
        <text>Release of an N-terminal amino acid, Xaa-|-Yaa- from a peptide, amide or arylamide. Xaa is preferably Ala, but may be most amino acids including Pro (slow action). When a terminal hydrophobic residue is followed by a prolyl residue, the two may be released as an intact Xaa-Pro dipeptide.</text>
        <dbReference type="EC" id="3.4.11.2"/>
    </reaction>
</comment>
<comment type="caution">
    <text evidence="16">The sequence shown here is derived from an EMBL/GenBank/DDBJ whole genome shotgun (WGS) entry which is preliminary data.</text>
</comment>
<dbReference type="EMBL" id="JAIQZJ010000001">
    <property type="protein sequence ID" value="MBZ5737013.1"/>
    <property type="molecule type" value="Genomic_DNA"/>
</dbReference>
<keyword evidence="8" id="KW-0378">Hydrolase</keyword>